<accession>A0ABQ4TA71</accession>
<sequence length="83" mass="9038">MDERRAAPRHRVTENGLIAIDEHTSIPCMLYDISEGGVRLTLPDTGPVPDTFVLVSPCLGEVRVCAVAWRTDETIGAQFKTAA</sequence>
<proteinExistence type="predicted"/>
<evidence type="ECO:0000259" key="1">
    <source>
        <dbReference type="Pfam" id="PF07238"/>
    </source>
</evidence>
<dbReference type="Pfam" id="PF07238">
    <property type="entry name" value="PilZ"/>
    <property type="match status" value="1"/>
</dbReference>
<dbReference type="SUPFAM" id="SSF141371">
    <property type="entry name" value="PilZ domain-like"/>
    <property type="match status" value="1"/>
</dbReference>
<dbReference type="EMBL" id="BPQV01000010">
    <property type="protein sequence ID" value="GJE28576.1"/>
    <property type="molecule type" value="Genomic_DNA"/>
</dbReference>
<feature type="domain" description="PilZ" evidence="1">
    <location>
        <begin position="3"/>
        <end position="79"/>
    </location>
</feature>
<gene>
    <name evidence="2" type="ORF">LKMONMHP_3448</name>
</gene>
<dbReference type="InterPro" id="IPR009875">
    <property type="entry name" value="PilZ_domain"/>
</dbReference>
<reference evidence="2" key="1">
    <citation type="journal article" date="2021" name="Front. Microbiol.">
        <title>Comprehensive Comparative Genomics and Phenotyping of Methylobacterium Species.</title>
        <authorList>
            <person name="Alessa O."/>
            <person name="Ogura Y."/>
            <person name="Fujitani Y."/>
            <person name="Takami H."/>
            <person name="Hayashi T."/>
            <person name="Sahin N."/>
            <person name="Tani A."/>
        </authorList>
    </citation>
    <scope>NUCLEOTIDE SEQUENCE</scope>
    <source>
        <strain evidence="2">NBRC 15689</strain>
    </source>
</reference>
<comment type="caution">
    <text evidence="2">The sequence shown here is derived from an EMBL/GenBank/DDBJ whole genome shotgun (WGS) entry which is preliminary data.</text>
</comment>
<keyword evidence="3" id="KW-1185">Reference proteome</keyword>
<name>A0ABQ4TA71_METOR</name>
<protein>
    <recommendedName>
        <fullName evidence="1">PilZ domain-containing protein</fullName>
    </recommendedName>
</protein>
<reference evidence="2" key="2">
    <citation type="submission" date="2021-08" db="EMBL/GenBank/DDBJ databases">
        <authorList>
            <person name="Tani A."/>
            <person name="Ola A."/>
            <person name="Ogura Y."/>
            <person name="Katsura K."/>
            <person name="Hayashi T."/>
        </authorList>
    </citation>
    <scope>NUCLEOTIDE SEQUENCE</scope>
    <source>
        <strain evidence="2">NBRC 15689</strain>
    </source>
</reference>
<evidence type="ECO:0000313" key="3">
    <source>
        <dbReference type="Proteomes" id="UP001055156"/>
    </source>
</evidence>
<organism evidence="2 3">
    <name type="scientific">Methylobacterium organophilum</name>
    <dbReference type="NCBI Taxonomy" id="410"/>
    <lineage>
        <taxon>Bacteria</taxon>
        <taxon>Pseudomonadati</taxon>
        <taxon>Pseudomonadota</taxon>
        <taxon>Alphaproteobacteria</taxon>
        <taxon>Hyphomicrobiales</taxon>
        <taxon>Methylobacteriaceae</taxon>
        <taxon>Methylobacterium</taxon>
    </lineage>
</organism>
<dbReference type="RefSeq" id="WP_373325039.1">
    <property type="nucleotide sequence ID" value="NZ_BPQV01000010.1"/>
</dbReference>
<evidence type="ECO:0000313" key="2">
    <source>
        <dbReference type="EMBL" id="GJE28576.1"/>
    </source>
</evidence>
<dbReference type="Proteomes" id="UP001055156">
    <property type="component" value="Unassembled WGS sequence"/>
</dbReference>